<evidence type="ECO:0000313" key="1">
    <source>
        <dbReference type="EMBL" id="KFD58162.1"/>
    </source>
</evidence>
<gene>
    <name evidence="1" type="ORF">M513_00925</name>
    <name evidence="2" type="ORF">M514_00925</name>
</gene>
<dbReference type="Proteomes" id="UP000030758">
    <property type="component" value="Unassembled WGS sequence"/>
</dbReference>
<dbReference type="EMBL" id="KL363185">
    <property type="protein sequence ID" value="KFD58162.1"/>
    <property type="molecule type" value="Genomic_DNA"/>
</dbReference>
<keyword evidence="3" id="KW-1185">Reference proteome</keyword>
<dbReference type="AlphaFoldDB" id="A0A085MLR6"/>
<reference evidence="1 3" key="1">
    <citation type="journal article" date="2014" name="Nat. Genet.">
        <title>Genome and transcriptome of the porcine whipworm Trichuris suis.</title>
        <authorList>
            <person name="Jex A.R."/>
            <person name="Nejsum P."/>
            <person name="Schwarz E.M."/>
            <person name="Hu L."/>
            <person name="Young N.D."/>
            <person name="Hall R.S."/>
            <person name="Korhonen P.K."/>
            <person name="Liao S."/>
            <person name="Thamsborg S."/>
            <person name="Xia J."/>
            <person name="Xu P."/>
            <person name="Wang S."/>
            <person name="Scheerlinck J.P."/>
            <person name="Hofmann A."/>
            <person name="Sternberg P.W."/>
            <person name="Wang J."/>
            <person name="Gasser R.B."/>
        </authorList>
    </citation>
    <scope>NUCLEOTIDE SEQUENCE [LARGE SCALE GENOMIC DNA]</scope>
    <source>
        <strain evidence="2">DCEP-RM93F</strain>
        <strain evidence="1">DCEP-RM93M</strain>
    </source>
</reference>
<organism evidence="1 3">
    <name type="scientific">Trichuris suis</name>
    <name type="common">pig whipworm</name>
    <dbReference type="NCBI Taxonomy" id="68888"/>
    <lineage>
        <taxon>Eukaryota</taxon>
        <taxon>Metazoa</taxon>
        <taxon>Ecdysozoa</taxon>
        <taxon>Nematoda</taxon>
        <taxon>Enoplea</taxon>
        <taxon>Dorylaimia</taxon>
        <taxon>Trichinellida</taxon>
        <taxon>Trichuridae</taxon>
        <taxon>Trichuris</taxon>
    </lineage>
</organism>
<dbReference type="EMBL" id="KL367620">
    <property type="protein sequence ID" value="KFD61539.1"/>
    <property type="molecule type" value="Genomic_DNA"/>
</dbReference>
<protein>
    <submittedName>
        <fullName evidence="1">Uncharacterized protein</fullName>
    </submittedName>
</protein>
<name>A0A085MLR6_9BILA</name>
<proteinExistence type="predicted"/>
<evidence type="ECO:0000313" key="3">
    <source>
        <dbReference type="Proteomes" id="UP000030764"/>
    </source>
</evidence>
<dbReference type="Proteomes" id="UP000030764">
    <property type="component" value="Unassembled WGS sequence"/>
</dbReference>
<accession>A0A085MLR6</accession>
<sequence length="92" mass="9960">MIQKCFKKVGFVTTQEHDALAASDNPSPMAEFEGVDFERFVAVDDEVATCSEADPEGVFQAILAEVRDSVKAHEAADKVEKAGEDDIALQLS</sequence>
<evidence type="ECO:0000313" key="2">
    <source>
        <dbReference type="EMBL" id="KFD61539.1"/>
    </source>
</evidence>